<evidence type="ECO:0000259" key="8">
    <source>
        <dbReference type="PROSITE" id="PS50112"/>
    </source>
</evidence>
<keyword evidence="5" id="KW-0418">Kinase</keyword>
<dbReference type="GO" id="GO:0000155">
    <property type="term" value="F:phosphorelay sensor kinase activity"/>
    <property type="evidence" value="ECO:0007669"/>
    <property type="project" value="InterPro"/>
</dbReference>
<dbReference type="Pfam" id="PF02518">
    <property type="entry name" value="HATPase_c"/>
    <property type="match status" value="1"/>
</dbReference>
<dbReference type="Pfam" id="PF00989">
    <property type="entry name" value="PAS"/>
    <property type="match status" value="1"/>
</dbReference>
<dbReference type="PROSITE" id="PS50109">
    <property type="entry name" value="HIS_KIN"/>
    <property type="match status" value="1"/>
</dbReference>
<dbReference type="InterPro" id="IPR000014">
    <property type="entry name" value="PAS"/>
</dbReference>
<dbReference type="Proteomes" id="UP000076625">
    <property type="component" value="Unassembled WGS sequence"/>
</dbReference>
<dbReference type="SMART" id="SM00091">
    <property type="entry name" value="PAS"/>
    <property type="match status" value="2"/>
</dbReference>
<evidence type="ECO:0000256" key="4">
    <source>
        <dbReference type="ARBA" id="ARBA00022679"/>
    </source>
</evidence>
<feature type="transmembrane region" description="Helical" evidence="6">
    <location>
        <begin position="21"/>
        <end position="42"/>
    </location>
</feature>
<keyword evidence="3" id="KW-0597">Phosphoprotein</keyword>
<dbReference type="InterPro" id="IPR000700">
    <property type="entry name" value="PAS-assoc_C"/>
</dbReference>
<dbReference type="AlphaFoldDB" id="A0A165FQV9"/>
<evidence type="ECO:0000259" key="9">
    <source>
        <dbReference type="PROSITE" id="PS50113"/>
    </source>
</evidence>
<dbReference type="InterPro" id="IPR035965">
    <property type="entry name" value="PAS-like_dom_sf"/>
</dbReference>
<dbReference type="CDD" id="cd00082">
    <property type="entry name" value="HisKA"/>
    <property type="match status" value="1"/>
</dbReference>
<dbReference type="SMART" id="SM00388">
    <property type="entry name" value="HisKA"/>
    <property type="match status" value="1"/>
</dbReference>
<gene>
    <name evidence="10" type="ORF">AVW16_07665</name>
</gene>
<dbReference type="PROSITE" id="PS50112">
    <property type="entry name" value="PAS"/>
    <property type="match status" value="2"/>
</dbReference>
<dbReference type="PROSITE" id="PS50113">
    <property type="entry name" value="PAC"/>
    <property type="match status" value="1"/>
</dbReference>
<comment type="caution">
    <text evidence="10">The sequence shown here is derived from an EMBL/GenBank/DDBJ whole genome shotgun (WGS) entry which is preliminary data.</text>
</comment>
<dbReference type="OrthoDB" id="1931120at2"/>
<evidence type="ECO:0000256" key="6">
    <source>
        <dbReference type="SAM" id="Phobius"/>
    </source>
</evidence>
<organism evidence="10 11">
    <name type="scientific">Crenobacter luteus</name>
    <dbReference type="NCBI Taxonomy" id="1452487"/>
    <lineage>
        <taxon>Bacteria</taxon>
        <taxon>Pseudomonadati</taxon>
        <taxon>Pseudomonadota</taxon>
        <taxon>Betaproteobacteria</taxon>
        <taxon>Neisseriales</taxon>
        <taxon>Neisseriaceae</taxon>
        <taxon>Crenobacter</taxon>
    </lineage>
</organism>
<keyword evidence="6" id="KW-1133">Transmembrane helix</keyword>
<comment type="catalytic activity">
    <reaction evidence="1">
        <text>ATP + protein L-histidine = ADP + protein N-phospho-L-histidine.</text>
        <dbReference type="EC" id="2.7.13.3"/>
    </reaction>
</comment>
<dbReference type="NCBIfam" id="TIGR00229">
    <property type="entry name" value="sensory_box"/>
    <property type="match status" value="2"/>
</dbReference>
<dbReference type="GO" id="GO:0006355">
    <property type="term" value="P:regulation of DNA-templated transcription"/>
    <property type="evidence" value="ECO:0007669"/>
    <property type="project" value="InterPro"/>
</dbReference>
<dbReference type="SMART" id="SM00086">
    <property type="entry name" value="PAC"/>
    <property type="match status" value="2"/>
</dbReference>
<dbReference type="Gene3D" id="3.30.450.20">
    <property type="entry name" value="PAS domain"/>
    <property type="match status" value="3"/>
</dbReference>
<dbReference type="InterPro" id="IPR004358">
    <property type="entry name" value="Sig_transdc_His_kin-like_C"/>
</dbReference>
<keyword evidence="6" id="KW-0472">Membrane</keyword>
<dbReference type="CDD" id="cd00130">
    <property type="entry name" value="PAS"/>
    <property type="match status" value="2"/>
</dbReference>
<evidence type="ECO:0000256" key="3">
    <source>
        <dbReference type="ARBA" id="ARBA00022553"/>
    </source>
</evidence>
<sequence>MTLKRRAGRLLVWFKRSVWSDLFPNSTVTLFFLTMAVMLWTLDTREAEQLKGDLSRDSLWAEQSAQRRLDDDRQHLIELARAIGGGEVDEAEFRRRSAVWLANMPEMAAIAYAGADGRVRHLQPMGVEPFRPGVALPQRSADTFGKVRDSGRLAYSVAYPTESGEWFVELHVPVRDGDAFAGTVIGVFGAQRLVRRLPPAWLAEKYQLELVDAHGRTLARNAQRRQLMSYSETVSLPGTGLSIRVRPVQAVAGPARKLQLGLIVGLTLLTLLSLVSLNRHIRRRIDAESERDRVYRLSQDLLAVVDDDTSIVEVNPAFERVLGYPPGTLEGRSFLDFLPDAEKARVRDGFAALLAGTWQDHYVETPVIAAGGETRHIAWALSPLPERNRVYLSGRDITVEKRALEDLLRESAFRKAMEDSLSVGIRAMDRAGRITYVNQSFCTITGFSEEELVGQLPPYPFWLKGDAGERNRISLTQTLAGDAPKDVFESRFRRKNGQEFYAQMLISPLIDADGAHSGWVAALTDVTREHEAEERYKEQMEKLQATSRLVTLGEMASTLAHELNQPLSAIANYQNGCIERIRQGKATPEALLPVMEKVTAQAERAGMVVRRIREFVKQSAPDRRACQLAEVIDATLAIAEIEAKRHGARIDVALPEQLPDLHIDPILIEQVLLNLIKNGIESMREQELTERVLSLGAHLSSNKRVTVSIADRGHGVPADQKERLFEAFFTTKSDGTGLGLGICRSIVEFHQGQIWVEDREGGGSIFSFTLPVVPT</sequence>
<dbReference type="SUPFAM" id="SSF47384">
    <property type="entry name" value="Homodimeric domain of signal transducing histidine kinase"/>
    <property type="match status" value="1"/>
</dbReference>
<dbReference type="InterPro" id="IPR013767">
    <property type="entry name" value="PAS_fold"/>
</dbReference>
<keyword evidence="6" id="KW-0812">Transmembrane</keyword>
<dbReference type="PANTHER" id="PTHR43304:SF1">
    <property type="entry name" value="PAC DOMAIN-CONTAINING PROTEIN"/>
    <property type="match status" value="1"/>
</dbReference>
<dbReference type="InterPro" id="IPR036097">
    <property type="entry name" value="HisK_dim/P_sf"/>
</dbReference>
<dbReference type="PANTHER" id="PTHR43304">
    <property type="entry name" value="PHYTOCHROME-LIKE PROTEIN CPH1"/>
    <property type="match status" value="1"/>
</dbReference>
<accession>A0A165FQV9</accession>
<protein>
    <recommendedName>
        <fullName evidence="2">histidine kinase</fullName>
        <ecNumber evidence="2">2.7.13.3</ecNumber>
    </recommendedName>
</protein>
<dbReference type="EC" id="2.7.13.3" evidence="2"/>
<evidence type="ECO:0000256" key="5">
    <source>
        <dbReference type="ARBA" id="ARBA00022777"/>
    </source>
</evidence>
<dbReference type="SMART" id="SM00387">
    <property type="entry name" value="HATPase_c"/>
    <property type="match status" value="1"/>
</dbReference>
<dbReference type="PRINTS" id="PR00344">
    <property type="entry name" value="BCTRLSENSOR"/>
</dbReference>
<feature type="domain" description="Histidine kinase" evidence="7">
    <location>
        <begin position="558"/>
        <end position="774"/>
    </location>
</feature>
<evidence type="ECO:0000256" key="2">
    <source>
        <dbReference type="ARBA" id="ARBA00012438"/>
    </source>
</evidence>
<reference evidence="11" key="1">
    <citation type="submission" date="2016-01" db="EMBL/GenBank/DDBJ databases">
        <title>Draft genome of Chromobacterium sp. F49.</title>
        <authorList>
            <person name="Hong K.W."/>
        </authorList>
    </citation>
    <scope>NUCLEOTIDE SEQUENCE [LARGE SCALE GENOMIC DNA]</scope>
    <source>
        <strain evidence="11">CN10</strain>
    </source>
</reference>
<evidence type="ECO:0000259" key="7">
    <source>
        <dbReference type="PROSITE" id="PS50109"/>
    </source>
</evidence>
<dbReference type="InterPro" id="IPR001610">
    <property type="entry name" value="PAC"/>
</dbReference>
<dbReference type="Gene3D" id="1.10.287.130">
    <property type="match status" value="1"/>
</dbReference>
<keyword evidence="11" id="KW-1185">Reference proteome</keyword>
<evidence type="ECO:0000256" key="1">
    <source>
        <dbReference type="ARBA" id="ARBA00000085"/>
    </source>
</evidence>
<evidence type="ECO:0000313" key="11">
    <source>
        <dbReference type="Proteomes" id="UP000076625"/>
    </source>
</evidence>
<feature type="domain" description="PAS" evidence="8">
    <location>
        <begin position="409"/>
        <end position="455"/>
    </location>
</feature>
<feature type="domain" description="PAC" evidence="9">
    <location>
        <begin position="486"/>
        <end position="538"/>
    </location>
</feature>
<dbReference type="STRING" id="1452487.AVW16_07665"/>
<dbReference type="SUPFAM" id="SSF55874">
    <property type="entry name" value="ATPase domain of HSP90 chaperone/DNA topoisomerase II/histidine kinase"/>
    <property type="match status" value="1"/>
</dbReference>
<keyword evidence="4" id="KW-0808">Transferase</keyword>
<dbReference type="InterPro" id="IPR036890">
    <property type="entry name" value="HATPase_C_sf"/>
</dbReference>
<feature type="domain" description="PAS" evidence="8">
    <location>
        <begin position="287"/>
        <end position="357"/>
    </location>
</feature>
<dbReference type="InterPro" id="IPR013656">
    <property type="entry name" value="PAS_4"/>
</dbReference>
<name>A0A165FQV9_9NEIS</name>
<dbReference type="EMBL" id="LQQU01000011">
    <property type="protein sequence ID" value="KZE33939.1"/>
    <property type="molecule type" value="Genomic_DNA"/>
</dbReference>
<dbReference type="InterPro" id="IPR003594">
    <property type="entry name" value="HATPase_dom"/>
</dbReference>
<dbReference type="Gene3D" id="3.30.565.10">
    <property type="entry name" value="Histidine kinase-like ATPase, C-terminal domain"/>
    <property type="match status" value="1"/>
</dbReference>
<evidence type="ECO:0000313" key="10">
    <source>
        <dbReference type="EMBL" id="KZE33939.1"/>
    </source>
</evidence>
<dbReference type="Pfam" id="PF08448">
    <property type="entry name" value="PAS_4"/>
    <property type="match status" value="1"/>
</dbReference>
<dbReference type="InterPro" id="IPR003661">
    <property type="entry name" value="HisK_dim/P_dom"/>
</dbReference>
<dbReference type="SUPFAM" id="SSF55785">
    <property type="entry name" value="PYP-like sensor domain (PAS domain)"/>
    <property type="match status" value="2"/>
</dbReference>
<dbReference type="InterPro" id="IPR005467">
    <property type="entry name" value="His_kinase_dom"/>
</dbReference>
<dbReference type="InterPro" id="IPR052162">
    <property type="entry name" value="Sensor_kinase/Photoreceptor"/>
</dbReference>
<proteinExistence type="predicted"/>